<feature type="transmembrane region" description="Helical" evidence="1">
    <location>
        <begin position="83"/>
        <end position="105"/>
    </location>
</feature>
<dbReference type="FunFam" id="3.30.70.270:FF:000001">
    <property type="entry name" value="Diguanylate cyclase domain protein"/>
    <property type="match status" value="1"/>
</dbReference>
<dbReference type="PROSITE" id="PS50924">
    <property type="entry name" value="MHYT"/>
    <property type="match status" value="1"/>
</dbReference>
<keyword evidence="1" id="KW-0812">Transmembrane</keyword>
<dbReference type="PANTHER" id="PTHR44757:SF2">
    <property type="entry name" value="BIOFILM ARCHITECTURE MAINTENANCE PROTEIN MBAA"/>
    <property type="match status" value="1"/>
</dbReference>
<dbReference type="SMART" id="SM00052">
    <property type="entry name" value="EAL"/>
    <property type="match status" value="1"/>
</dbReference>
<dbReference type="CDD" id="cd01948">
    <property type="entry name" value="EAL"/>
    <property type="match status" value="1"/>
</dbReference>
<dbReference type="InterPro" id="IPR035965">
    <property type="entry name" value="PAS-like_dom_sf"/>
</dbReference>
<dbReference type="SUPFAM" id="SSF141868">
    <property type="entry name" value="EAL domain-like"/>
    <property type="match status" value="1"/>
</dbReference>
<dbReference type="PANTHER" id="PTHR44757">
    <property type="entry name" value="DIGUANYLATE CYCLASE DGCP"/>
    <property type="match status" value="1"/>
</dbReference>
<feature type="transmembrane region" description="Helical" evidence="1">
    <location>
        <begin position="117"/>
        <end position="139"/>
    </location>
</feature>
<dbReference type="AlphaFoldDB" id="A0A7W9AMB4"/>
<dbReference type="SUPFAM" id="SSF55785">
    <property type="entry name" value="PYP-like sensor domain (PAS domain)"/>
    <property type="match status" value="1"/>
</dbReference>
<feature type="transmembrane region" description="Helical" evidence="1">
    <location>
        <begin position="53"/>
        <end position="77"/>
    </location>
</feature>
<organism evidence="6 7">
    <name type="scientific">Sphingomonas yantingensis</name>
    <dbReference type="NCBI Taxonomy" id="1241761"/>
    <lineage>
        <taxon>Bacteria</taxon>
        <taxon>Pseudomonadati</taxon>
        <taxon>Pseudomonadota</taxon>
        <taxon>Alphaproteobacteria</taxon>
        <taxon>Sphingomonadales</taxon>
        <taxon>Sphingomonadaceae</taxon>
        <taxon>Sphingomonas</taxon>
    </lineage>
</organism>
<dbReference type="Pfam" id="PF03707">
    <property type="entry name" value="MHYT"/>
    <property type="match status" value="1"/>
</dbReference>
<dbReference type="GO" id="GO:0016020">
    <property type="term" value="C:membrane"/>
    <property type="evidence" value="ECO:0007669"/>
    <property type="project" value="UniProtKB-UniRule"/>
</dbReference>
<name>A0A7W9AMB4_9SPHN</name>
<dbReference type="Gene3D" id="3.30.70.270">
    <property type="match status" value="1"/>
</dbReference>
<dbReference type="InterPro" id="IPR001633">
    <property type="entry name" value="EAL_dom"/>
</dbReference>
<dbReference type="InterPro" id="IPR029787">
    <property type="entry name" value="Nucleotide_cyclase"/>
</dbReference>
<dbReference type="Pfam" id="PF00990">
    <property type="entry name" value="GGDEF"/>
    <property type="match status" value="1"/>
</dbReference>
<feature type="domain" description="EAL" evidence="3">
    <location>
        <begin position="529"/>
        <end position="779"/>
    </location>
</feature>
<feature type="transmembrane region" description="Helical" evidence="1">
    <location>
        <begin position="20"/>
        <end position="41"/>
    </location>
</feature>
<keyword evidence="7" id="KW-1185">Reference proteome</keyword>
<dbReference type="InterPro" id="IPR005330">
    <property type="entry name" value="MHYT_dom"/>
</dbReference>
<dbReference type="Gene3D" id="3.20.20.450">
    <property type="entry name" value="EAL domain"/>
    <property type="match status" value="1"/>
</dbReference>
<dbReference type="RefSeq" id="WP_246359243.1">
    <property type="nucleotide sequence ID" value="NZ_JACIJJ010000001.1"/>
</dbReference>
<dbReference type="NCBIfam" id="TIGR00254">
    <property type="entry name" value="GGDEF"/>
    <property type="match status" value="1"/>
</dbReference>
<feature type="transmembrane region" description="Helical" evidence="1">
    <location>
        <begin position="217"/>
        <end position="240"/>
    </location>
</feature>
<dbReference type="Proteomes" id="UP000557739">
    <property type="component" value="Unassembled WGS sequence"/>
</dbReference>
<evidence type="ECO:0000313" key="6">
    <source>
        <dbReference type="EMBL" id="MBB5696881.1"/>
    </source>
</evidence>
<keyword evidence="1" id="KW-1133">Transmembrane helix</keyword>
<accession>A0A7W9AMB4</accession>
<dbReference type="NCBIfam" id="TIGR00229">
    <property type="entry name" value="sensory_box"/>
    <property type="match status" value="1"/>
</dbReference>
<evidence type="ECO:0000259" key="5">
    <source>
        <dbReference type="PROSITE" id="PS50924"/>
    </source>
</evidence>
<dbReference type="InterPro" id="IPR043128">
    <property type="entry name" value="Rev_trsase/Diguanyl_cyclase"/>
</dbReference>
<proteinExistence type="predicted"/>
<dbReference type="EMBL" id="JACIJJ010000001">
    <property type="protein sequence ID" value="MBB5696881.1"/>
    <property type="molecule type" value="Genomic_DNA"/>
</dbReference>
<feature type="domain" description="MHYT" evidence="5">
    <location>
        <begin position="17"/>
        <end position="203"/>
    </location>
</feature>
<evidence type="ECO:0000259" key="2">
    <source>
        <dbReference type="PROSITE" id="PS50112"/>
    </source>
</evidence>
<dbReference type="PROSITE" id="PS50883">
    <property type="entry name" value="EAL"/>
    <property type="match status" value="1"/>
</dbReference>
<dbReference type="SMART" id="SM00267">
    <property type="entry name" value="GGDEF"/>
    <property type="match status" value="1"/>
</dbReference>
<evidence type="ECO:0000259" key="3">
    <source>
        <dbReference type="PROSITE" id="PS50883"/>
    </source>
</evidence>
<feature type="domain" description="PAS" evidence="2">
    <location>
        <begin position="243"/>
        <end position="287"/>
    </location>
</feature>
<feature type="transmembrane region" description="Helical" evidence="1">
    <location>
        <begin position="178"/>
        <end position="197"/>
    </location>
</feature>
<dbReference type="InterPro" id="IPR000014">
    <property type="entry name" value="PAS"/>
</dbReference>
<protein>
    <submittedName>
        <fullName evidence="6">Diguanylate cyclase (GGDEF)-like protein/PAS domain S-box-containing protein</fullName>
    </submittedName>
</protein>
<dbReference type="PROSITE" id="PS50112">
    <property type="entry name" value="PAS"/>
    <property type="match status" value="1"/>
</dbReference>
<dbReference type="InterPro" id="IPR052155">
    <property type="entry name" value="Biofilm_reg_signaling"/>
</dbReference>
<gene>
    <name evidence="6" type="ORF">FHR19_000206</name>
</gene>
<dbReference type="SUPFAM" id="SSF55073">
    <property type="entry name" value="Nucleotide cyclase"/>
    <property type="match status" value="1"/>
</dbReference>
<evidence type="ECO:0000256" key="1">
    <source>
        <dbReference type="PROSITE-ProRule" id="PRU00244"/>
    </source>
</evidence>
<dbReference type="CDD" id="cd01949">
    <property type="entry name" value="GGDEF"/>
    <property type="match status" value="1"/>
</dbReference>
<dbReference type="Gene3D" id="3.30.450.20">
    <property type="entry name" value="PAS domain"/>
    <property type="match status" value="1"/>
</dbReference>
<dbReference type="PROSITE" id="PS50887">
    <property type="entry name" value="GGDEF"/>
    <property type="match status" value="1"/>
</dbReference>
<feature type="domain" description="GGDEF" evidence="4">
    <location>
        <begin position="387"/>
        <end position="520"/>
    </location>
</feature>
<feature type="transmembrane region" description="Helical" evidence="1">
    <location>
        <begin position="145"/>
        <end position="166"/>
    </location>
</feature>
<sequence>MGAKYMFAILNCLTVDHDPALVALAALVWIIGSLALFLLLRRAGDCVEARRRQWLAVAALSAGIGIWATHFVAMLAYRTPIPLRFGMALTILSAAAAVCCFWAALHVAGKQPRAWRSLAAGVIAALGVGTMHFIGMTALEGVVHLGVAPVPVLIAGGLVAGLFAAAFGTRDLGRTAGIVVPAALSVLAVVILHFTAIDATTLILDPALASEADGDPIWVVAAVMAVTIGLILLVLAGAFLDRLLTDLKGLTEATLEGLAIVGRDGRIVEVNARLAAILGIESRSLIGTRPEALFVDGGGAPLAWFDEGPVEARAFDAVQEDQWLEIATHSIEYRGRPCRVLAVRDLTERKRFERRIQHLATHDPLTQLPNRAHFTQVLEAQLRDLTRPFALLALDLDRFKAVNDIFGHAAGDEVLCKVTRILRETVRAGDLVARIGGDEFVILADHADAADSAQQLAQRILTAFAAEMDTARDPMAVGVSIGIAIFPRDGADAEGLRLNADIALYRAKQSGRGQFRFFDTQMDHLARERRELEHELRQAIAADQLHLVFQPLVSTARGQVVGYEALLRWDHPARGRIAPDIFIPIAEETGAIVPIGEWVLRRACRTAAGWAGDVGVAVNVSPVQLLVPNLPAIVADALAESGLAPERLELEITETALLRNRETTLAVLHAIKALGVRIAMDDFGTGYSSLNNLQAFPFDKIKIDKSFVSSVEDDEAARSIIRAIVGLGRSLNLPVVAEGVETDAQRRVVTEEGCPQAQGYLFGMPAEHPVLPAMRLRSVG</sequence>
<dbReference type="Pfam" id="PF00563">
    <property type="entry name" value="EAL"/>
    <property type="match status" value="1"/>
</dbReference>
<comment type="caution">
    <text evidence="6">The sequence shown here is derived from an EMBL/GenBank/DDBJ whole genome shotgun (WGS) entry which is preliminary data.</text>
</comment>
<dbReference type="GO" id="GO:0003824">
    <property type="term" value="F:catalytic activity"/>
    <property type="evidence" value="ECO:0007669"/>
    <property type="project" value="UniProtKB-ARBA"/>
</dbReference>
<evidence type="ECO:0000313" key="7">
    <source>
        <dbReference type="Proteomes" id="UP000557739"/>
    </source>
</evidence>
<dbReference type="InterPro" id="IPR000160">
    <property type="entry name" value="GGDEF_dom"/>
</dbReference>
<dbReference type="InterPro" id="IPR035919">
    <property type="entry name" value="EAL_sf"/>
</dbReference>
<evidence type="ECO:0000259" key="4">
    <source>
        <dbReference type="PROSITE" id="PS50887"/>
    </source>
</evidence>
<reference evidence="6 7" key="1">
    <citation type="submission" date="2020-08" db="EMBL/GenBank/DDBJ databases">
        <title>Genomic Encyclopedia of Type Strains, Phase IV (KMG-IV): sequencing the most valuable type-strain genomes for metagenomic binning, comparative biology and taxonomic classification.</title>
        <authorList>
            <person name="Goeker M."/>
        </authorList>
    </citation>
    <scope>NUCLEOTIDE SEQUENCE [LARGE SCALE GENOMIC DNA]</scope>
    <source>
        <strain evidence="6 7">DSM 27244</strain>
    </source>
</reference>
<keyword evidence="1" id="KW-0472">Membrane</keyword>